<gene>
    <name evidence="4" type="ORF">Ahy_B01g056712</name>
</gene>
<reference evidence="4 5" key="1">
    <citation type="submission" date="2019-01" db="EMBL/GenBank/DDBJ databases">
        <title>Sequencing of cultivated peanut Arachis hypogaea provides insights into genome evolution and oil improvement.</title>
        <authorList>
            <person name="Chen X."/>
        </authorList>
    </citation>
    <scope>NUCLEOTIDE SEQUENCE [LARGE SCALE GENOMIC DNA]</scope>
    <source>
        <strain evidence="5">cv. Fuhuasheng</strain>
        <tissue evidence="4">Leaves</tissue>
    </source>
</reference>
<dbReference type="InterPro" id="IPR013087">
    <property type="entry name" value="Znf_C2H2_type"/>
</dbReference>
<dbReference type="Gene3D" id="3.30.160.60">
    <property type="entry name" value="Classic Zinc Finger"/>
    <property type="match status" value="2"/>
</dbReference>
<feature type="domain" description="C2H2-type" evidence="3">
    <location>
        <begin position="317"/>
        <end position="344"/>
    </location>
</feature>
<dbReference type="AlphaFoldDB" id="A0A445AZJ6"/>
<sequence length="495" mass="55475">MEEEDHHHQEQEQELMRHVCKFCNKSFPSGRSLGGHMRSHVTNNTHEAEEKEKLSSSEAGTITNNSSGYGLRENPKKTWRIIADSSTNSEDNNNNNNNNNSSSFSSLLMCDKLCKECGKGFSSWKALFGHMKRHSHSSSASASDQDSCWTTKKLLVMDSQSDNEATTAAPPRRRTRSKRKTTRRYNNASASTTSFAAKTSCSVYSEAEAEVEIEQEQEEVAMSLMMLSRDVGNWWSAGDGGVHSLAESSSVFRTRIQDKKMMKINACSEVGRVGRSAELLDLDLEDDGFEHGKKYSSIKEKISDYSNSNSANKRGKFECTTCKRIFHSYQALGGHRASHKKIKGCFGSNNDNSIQIEIEIETELSPNNKIESLENEQLGFDDYDDEDDDDEAEEEDNKTAKKVNKVHECPICLKVFASGQALGGHKRSHTAKIEEQEEEQVQEIRVRDLLDLNVPAAAATTTEEDEANNSFNADSNNNKRHWWEEAPLLGLISLN</sequence>
<dbReference type="PROSITE" id="PS50157">
    <property type="entry name" value="ZINC_FINGER_C2H2_2"/>
    <property type="match status" value="4"/>
</dbReference>
<feature type="region of interest" description="Disordered" evidence="2">
    <location>
        <begin position="28"/>
        <end position="76"/>
    </location>
</feature>
<dbReference type="SMART" id="SM00355">
    <property type="entry name" value="ZnF_C2H2"/>
    <property type="match status" value="4"/>
</dbReference>
<keyword evidence="1" id="KW-0862">Zinc</keyword>
<keyword evidence="5" id="KW-1185">Reference proteome</keyword>
<dbReference type="Gramene" id="arahy.Tifrunner.gnm2.ann2.Ah11g338800.1">
    <property type="protein sequence ID" value="arahy.Tifrunner.gnm2.ann2.Ah11g338800.1-CDS-1"/>
    <property type="gene ID" value="arahy.Tifrunner.gnm2.ann2.Ah11g338800"/>
</dbReference>
<feature type="domain" description="C2H2-type" evidence="3">
    <location>
        <begin position="407"/>
        <end position="434"/>
    </location>
</feature>
<dbReference type="Pfam" id="PF13912">
    <property type="entry name" value="zf-C2H2_6"/>
    <property type="match status" value="4"/>
</dbReference>
<dbReference type="PROSITE" id="PS00028">
    <property type="entry name" value="ZINC_FINGER_C2H2_1"/>
    <property type="match status" value="4"/>
</dbReference>
<keyword evidence="1" id="KW-0479">Metal-binding</keyword>
<feature type="domain" description="C2H2-type" evidence="3">
    <location>
        <begin position="18"/>
        <end position="45"/>
    </location>
</feature>
<evidence type="ECO:0000259" key="3">
    <source>
        <dbReference type="PROSITE" id="PS50157"/>
    </source>
</evidence>
<evidence type="ECO:0000256" key="1">
    <source>
        <dbReference type="PROSITE-ProRule" id="PRU00042"/>
    </source>
</evidence>
<evidence type="ECO:0000313" key="5">
    <source>
        <dbReference type="Proteomes" id="UP000289738"/>
    </source>
</evidence>
<name>A0A445AZJ6_ARAHY</name>
<dbReference type="PANTHER" id="PTHR46869">
    <property type="entry name" value="C2H2-LIKE ZINC FINGER PROTEIN"/>
    <property type="match status" value="1"/>
</dbReference>
<dbReference type="Proteomes" id="UP000289738">
    <property type="component" value="Chromosome B01"/>
</dbReference>
<dbReference type="PANTHER" id="PTHR46869:SF6">
    <property type="entry name" value="C2H2-TYPE DOMAIN-CONTAINING PROTEIN"/>
    <property type="match status" value="1"/>
</dbReference>
<feature type="region of interest" description="Disordered" evidence="2">
    <location>
        <begin position="159"/>
        <end position="189"/>
    </location>
</feature>
<feature type="compositionally biased region" description="Basic and acidic residues" evidence="2">
    <location>
        <begin position="46"/>
        <end position="55"/>
    </location>
</feature>
<dbReference type="STRING" id="3818.A0A445AZJ6"/>
<comment type="caution">
    <text evidence="4">The sequence shown here is derived from an EMBL/GenBank/DDBJ whole genome shotgun (WGS) entry which is preliminary data.</text>
</comment>
<evidence type="ECO:0000256" key="2">
    <source>
        <dbReference type="SAM" id="MobiDB-lite"/>
    </source>
</evidence>
<accession>A0A445AZJ6</accession>
<dbReference type="SUPFAM" id="SSF57667">
    <property type="entry name" value="beta-beta-alpha zinc fingers"/>
    <property type="match status" value="3"/>
</dbReference>
<dbReference type="InterPro" id="IPR036236">
    <property type="entry name" value="Znf_C2H2_sf"/>
</dbReference>
<dbReference type="GO" id="GO:0008270">
    <property type="term" value="F:zinc ion binding"/>
    <property type="evidence" value="ECO:0007669"/>
    <property type="project" value="UniProtKB-KW"/>
</dbReference>
<dbReference type="OrthoDB" id="9451254at2759"/>
<protein>
    <recommendedName>
        <fullName evidence="3">C2H2-type domain-containing protein</fullName>
    </recommendedName>
</protein>
<proteinExistence type="predicted"/>
<dbReference type="EMBL" id="SDMP01000011">
    <property type="protein sequence ID" value="RYR31796.1"/>
    <property type="molecule type" value="Genomic_DNA"/>
</dbReference>
<organism evidence="4 5">
    <name type="scientific">Arachis hypogaea</name>
    <name type="common">Peanut</name>
    <dbReference type="NCBI Taxonomy" id="3818"/>
    <lineage>
        <taxon>Eukaryota</taxon>
        <taxon>Viridiplantae</taxon>
        <taxon>Streptophyta</taxon>
        <taxon>Embryophyta</taxon>
        <taxon>Tracheophyta</taxon>
        <taxon>Spermatophyta</taxon>
        <taxon>Magnoliopsida</taxon>
        <taxon>eudicotyledons</taxon>
        <taxon>Gunneridae</taxon>
        <taxon>Pentapetalae</taxon>
        <taxon>rosids</taxon>
        <taxon>fabids</taxon>
        <taxon>Fabales</taxon>
        <taxon>Fabaceae</taxon>
        <taxon>Papilionoideae</taxon>
        <taxon>50 kb inversion clade</taxon>
        <taxon>dalbergioids sensu lato</taxon>
        <taxon>Dalbergieae</taxon>
        <taxon>Pterocarpus clade</taxon>
        <taxon>Arachis</taxon>
    </lineage>
</organism>
<feature type="region of interest" description="Disordered" evidence="2">
    <location>
        <begin position="374"/>
        <end position="401"/>
    </location>
</feature>
<feature type="compositionally biased region" description="Basic residues" evidence="2">
    <location>
        <begin position="171"/>
        <end position="183"/>
    </location>
</feature>
<evidence type="ECO:0000313" key="4">
    <source>
        <dbReference type="EMBL" id="RYR31796.1"/>
    </source>
</evidence>
<feature type="domain" description="C2H2-type" evidence="3">
    <location>
        <begin position="112"/>
        <end position="139"/>
    </location>
</feature>
<feature type="compositionally biased region" description="Acidic residues" evidence="2">
    <location>
        <begin position="379"/>
        <end position="396"/>
    </location>
</feature>
<keyword evidence="1" id="KW-0863">Zinc-finger</keyword>